<dbReference type="EMBL" id="CP032157">
    <property type="protein sequence ID" value="AXY73747.1"/>
    <property type="molecule type" value="Genomic_DNA"/>
</dbReference>
<evidence type="ECO:0000259" key="2">
    <source>
        <dbReference type="PROSITE" id="PS01124"/>
    </source>
</evidence>
<accession>A0A3B7MJF6</accession>
<dbReference type="InterPro" id="IPR003313">
    <property type="entry name" value="AraC-bd"/>
</dbReference>
<organism evidence="3 4">
    <name type="scientific">Paraflavitalea soli</name>
    <dbReference type="NCBI Taxonomy" id="2315862"/>
    <lineage>
        <taxon>Bacteria</taxon>
        <taxon>Pseudomonadati</taxon>
        <taxon>Bacteroidota</taxon>
        <taxon>Chitinophagia</taxon>
        <taxon>Chitinophagales</taxon>
        <taxon>Chitinophagaceae</taxon>
        <taxon>Paraflavitalea</taxon>
    </lineage>
</organism>
<dbReference type="KEGG" id="pseg:D3H65_07050"/>
<dbReference type="SUPFAM" id="SSF51215">
    <property type="entry name" value="Regulatory protein AraC"/>
    <property type="match status" value="1"/>
</dbReference>
<dbReference type="InterPro" id="IPR018060">
    <property type="entry name" value="HTH_AraC"/>
</dbReference>
<protein>
    <submittedName>
        <fullName evidence="3">AraC family transcriptional regulator</fullName>
    </submittedName>
</protein>
<feature type="domain" description="HTH araC/xylS-type" evidence="2">
    <location>
        <begin position="173"/>
        <end position="260"/>
    </location>
</feature>
<dbReference type="PANTHER" id="PTHR43280:SF34">
    <property type="entry name" value="ARAC-FAMILY TRANSCRIPTIONAL REGULATOR"/>
    <property type="match status" value="1"/>
</dbReference>
<dbReference type="OrthoDB" id="636258at2"/>
<dbReference type="Gene3D" id="1.10.10.60">
    <property type="entry name" value="Homeodomain-like"/>
    <property type="match status" value="1"/>
</dbReference>
<dbReference type="Proteomes" id="UP000263900">
    <property type="component" value="Chromosome"/>
</dbReference>
<dbReference type="GO" id="GO:0043565">
    <property type="term" value="F:sequence-specific DNA binding"/>
    <property type="evidence" value="ECO:0007669"/>
    <property type="project" value="InterPro"/>
</dbReference>
<evidence type="ECO:0000256" key="1">
    <source>
        <dbReference type="ARBA" id="ARBA00023125"/>
    </source>
</evidence>
<gene>
    <name evidence="3" type="ORF">D3H65_07050</name>
</gene>
<dbReference type="PROSITE" id="PS01124">
    <property type="entry name" value="HTH_ARAC_FAMILY_2"/>
    <property type="match status" value="1"/>
</dbReference>
<dbReference type="GO" id="GO:0003700">
    <property type="term" value="F:DNA-binding transcription factor activity"/>
    <property type="evidence" value="ECO:0007669"/>
    <property type="project" value="InterPro"/>
</dbReference>
<dbReference type="InterPro" id="IPR014710">
    <property type="entry name" value="RmlC-like_jellyroll"/>
</dbReference>
<dbReference type="AlphaFoldDB" id="A0A3B7MJF6"/>
<proteinExistence type="predicted"/>
<sequence>MKRYHQYQPLLISDFEVDEWHHPVHSHNHYELIYIKKGRGTHTINQVPYPYKAGNVFLLGPDDEHYFQITAATRFIYLKFNDPYKYKDLSGAGYSWQKLEYLIKSRETHAAGFALTSADQLITSQLFQVVAALKEDTNHNEPLIWLQLLAIATVLQRNMPELRTDTNRSRDMQAVFCYLHKHIYTPEHLRATAIAANFNMTADYIGPWFKRNTGITLREYIHDYRKVLINQRIASRQYSLKEIAAEFGLTDESHVKKIVA</sequence>
<name>A0A3B7MJF6_9BACT</name>
<dbReference type="Gene3D" id="2.60.120.10">
    <property type="entry name" value="Jelly Rolls"/>
    <property type="match status" value="1"/>
</dbReference>
<dbReference type="Pfam" id="PF02311">
    <property type="entry name" value="AraC_binding"/>
    <property type="match status" value="1"/>
</dbReference>
<dbReference type="RefSeq" id="WP_119049582.1">
    <property type="nucleotide sequence ID" value="NZ_CP032157.1"/>
</dbReference>
<reference evidence="3 4" key="1">
    <citation type="submission" date="2018-09" db="EMBL/GenBank/DDBJ databases">
        <title>Genome sequencing of strain 6GH32-13.</title>
        <authorList>
            <person name="Weon H.-Y."/>
            <person name="Heo J."/>
            <person name="Kwon S.-W."/>
        </authorList>
    </citation>
    <scope>NUCLEOTIDE SEQUENCE [LARGE SCALE GENOMIC DNA]</scope>
    <source>
        <strain evidence="3 4">5GH32-13</strain>
    </source>
</reference>
<evidence type="ECO:0000313" key="4">
    <source>
        <dbReference type="Proteomes" id="UP000263900"/>
    </source>
</evidence>
<dbReference type="PANTHER" id="PTHR43280">
    <property type="entry name" value="ARAC-FAMILY TRANSCRIPTIONAL REGULATOR"/>
    <property type="match status" value="1"/>
</dbReference>
<keyword evidence="4" id="KW-1185">Reference proteome</keyword>
<dbReference type="InterPro" id="IPR037923">
    <property type="entry name" value="HTH-like"/>
</dbReference>
<keyword evidence="1" id="KW-0238">DNA-binding</keyword>
<evidence type="ECO:0000313" key="3">
    <source>
        <dbReference type="EMBL" id="AXY73747.1"/>
    </source>
</evidence>